<comment type="caution">
    <text evidence="2">The sequence shown here is derived from an EMBL/GenBank/DDBJ whole genome shotgun (WGS) entry which is preliminary data.</text>
</comment>
<dbReference type="Pfam" id="PF07077">
    <property type="entry name" value="DUF1345"/>
    <property type="match status" value="1"/>
</dbReference>
<keyword evidence="3" id="KW-1185">Reference proteome</keyword>
<dbReference type="RefSeq" id="WP_049698957.1">
    <property type="nucleotide sequence ID" value="NZ_JAQDQF010000010.1"/>
</dbReference>
<feature type="transmembrane region" description="Helical" evidence="1">
    <location>
        <begin position="110"/>
        <end position="130"/>
    </location>
</feature>
<gene>
    <name evidence="2" type="ORF">ABW18_10880</name>
</gene>
<evidence type="ECO:0000313" key="2">
    <source>
        <dbReference type="EMBL" id="KNA91650.1"/>
    </source>
</evidence>
<evidence type="ECO:0000313" key="3">
    <source>
        <dbReference type="Proteomes" id="UP000037247"/>
    </source>
</evidence>
<reference evidence="2 3" key="1">
    <citation type="submission" date="2015-05" db="EMBL/GenBank/DDBJ databases">
        <title>Draft genome sequence of the bacterium Gordonia jacobaea a new member of the Gordonia genus.</title>
        <authorList>
            <person name="Jimenez-Galisteo G."/>
            <person name="Dominguez A."/>
            <person name="Munoz E."/>
            <person name="Vinas M."/>
        </authorList>
    </citation>
    <scope>NUCLEOTIDE SEQUENCE [LARGE SCALE GENOMIC DNA]</scope>
    <source>
        <strain evidence="3">mv1</strain>
    </source>
</reference>
<keyword evidence="1" id="KW-0472">Membrane</keyword>
<sequence length="223" mass="24226">MNSLPEKWRLHRGDAPVLVRLLVSIVVGGAVAAGIWSERPTAAPLAGWAIGAGLFVLWTWLALWPMDNEATEAHASREEPTRFGAFVIVLLAAFVSLIGIVEVLTRKDAVLLFIALLSVVASWAAIHTMYATHYARMYFGGDGVSENTQKGDGPLIDFHQSESPRYSDFVYVAITVGMSYAISDTDVGSSRLRRTLVFHALLSYFFGTVIVALLINLTANVGS</sequence>
<feature type="transmembrane region" description="Helical" evidence="1">
    <location>
        <begin position="83"/>
        <end position="104"/>
    </location>
</feature>
<name>A0ABR5ID52_9ACTN</name>
<protein>
    <submittedName>
        <fullName evidence="2">Membrane protein</fullName>
    </submittedName>
</protein>
<dbReference type="Proteomes" id="UP000037247">
    <property type="component" value="Unassembled WGS sequence"/>
</dbReference>
<keyword evidence="1" id="KW-0812">Transmembrane</keyword>
<proteinExistence type="predicted"/>
<organism evidence="2 3">
    <name type="scientific">Gordonia jacobaea</name>
    <dbReference type="NCBI Taxonomy" id="122202"/>
    <lineage>
        <taxon>Bacteria</taxon>
        <taxon>Bacillati</taxon>
        <taxon>Actinomycetota</taxon>
        <taxon>Actinomycetes</taxon>
        <taxon>Mycobacteriales</taxon>
        <taxon>Gordoniaceae</taxon>
        <taxon>Gordonia</taxon>
    </lineage>
</organism>
<dbReference type="EMBL" id="LDTZ01000016">
    <property type="protein sequence ID" value="KNA91650.1"/>
    <property type="molecule type" value="Genomic_DNA"/>
</dbReference>
<accession>A0ABR5ID52</accession>
<evidence type="ECO:0000256" key="1">
    <source>
        <dbReference type="SAM" id="Phobius"/>
    </source>
</evidence>
<feature type="transmembrane region" description="Helical" evidence="1">
    <location>
        <begin position="17"/>
        <end position="36"/>
    </location>
</feature>
<dbReference type="InterPro" id="IPR009781">
    <property type="entry name" value="DUF1345"/>
</dbReference>
<feature type="transmembrane region" description="Helical" evidence="1">
    <location>
        <begin position="196"/>
        <end position="219"/>
    </location>
</feature>
<feature type="transmembrane region" description="Helical" evidence="1">
    <location>
        <begin position="42"/>
        <end position="63"/>
    </location>
</feature>
<keyword evidence="1" id="KW-1133">Transmembrane helix</keyword>